<dbReference type="InterPro" id="IPR029057">
    <property type="entry name" value="PRTase-like"/>
</dbReference>
<evidence type="ECO:0000313" key="3">
    <source>
        <dbReference type="Proteomes" id="UP000176450"/>
    </source>
</evidence>
<proteinExistence type="predicted"/>
<sequence>MIFDSRIHAGHALAFLLSTFHGSHVFVVGLARGGMEVANTVAYDLSLPLDVLVVKKIPSPCNSELAVGAVAPDGISFVYRKLAGRVGADSLYVQAQIDMVNNYIRQKMLLYRKGKKSLTIQDKTVIVVDDGVATGATMQTAIKWCKAKKARTIIAAAPVAHPDGLARISREGVSIVVCQKPSTFEAVGQFYKKFPQLTDDNVIQLLHTSTVL</sequence>
<name>A0A1F6AYH4_9BACT</name>
<comment type="caution">
    <text evidence="2">The sequence shown here is derived from an EMBL/GenBank/DDBJ whole genome shotgun (WGS) entry which is preliminary data.</text>
</comment>
<dbReference type="AlphaFoldDB" id="A0A1F6AYH4"/>
<evidence type="ECO:0000313" key="2">
    <source>
        <dbReference type="EMBL" id="OGG29678.1"/>
    </source>
</evidence>
<feature type="domain" description="Phosphoribosyltransferase" evidence="1">
    <location>
        <begin position="7"/>
        <end position="190"/>
    </location>
</feature>
<dbReference type="EMBL" id="MFJX01000060">
    <property type="protein sequence ID" value="OGG29678.1"/>
    <property type="molecule type" value="Genomic_DNA"/>
</dbReference>
<dbReference type="Gene3D" id="3.40.50.2020">
    <property type="match status" value="1"/>
</dbReference>
<evidence type="ECO:0000259" key="1">
    <source>
        <dbReference type="Pfam" id="PF00156"/>
    </source>
</evidence>
<protein>
    <recommendedName>
        <fullName evidence="1">Phosphoribosyltransferase domain-containing protein</fullName>
    </recommendedName>
</protein>
<accession>A0A1F6AYH4</accession>
<dbReference type="Gene3D" id="3.30.1310.20">
    <property type="entry name" value="PRTase-like"/>
    <property type="match status" value="1"/>
</dbReference>
<reference evidence="2 3" key="1">
    <citation type="journal article" date="2016" name="Nat. Commun.">
        <title>Thousands of microbial genomes shed light on interconnected biogeochemical processes in an aquifer system.</title>
        <authorList>
            <person name="Anantharaman K."/>
            <person name="Brown C.T."/>
            <person name="Hug L.A."/>
            <person name="Sharon I."/>
            <person name="Castelle C.J."/>
            <person name="Probst A.J."/>
            <person name="Thomas B.C."/>
            <person name="Singh A."/>
            <person name="Wilkins M.J."/>
            <person name="Karaoz U."/>
            <person name="Brodie E.L."/>
            <person name="Williams K.H."/>
            <person name="Hubbard S.S."/>
            <person name="Banfield J.F."/>
        </authorList>
    </citation>
    <scope>NUCLEOTIDE SEQUENCE [LARGE SCALE GENOMIC DNA]</scope>
</reference>
<dbReference type="InterPro" id="IPR000836">
    <property type="entry name" value="PRTase_dom"/>
</dbReference>
<dbReference type="Proteomes" id="UP000176450">
    <property type="component" value="Unassembled WGS sequence"/>
</dbReference>
<organism evidence="2 3">
    <name type="scientific">Candidatus Gottesmanbacteria bacterium RIFCSPLOWO2_01_FULL_46_9</name>
    <dbReference type="NCBI Taxonomy" id="1798394"/>
    <lineage>
        <taxon>Bacteria</taxon>
        <taxon>Candidatus Gottesmaniibacteriota</taxon>
    </lineage>
</organism>
<dbReference type="CDD" id="cd06223">
    <property type="entry name" value="PRTases_typeI"/>
    <property type="match status" value="1"/>
</dbReference>
<gene>
    <name evidence="2" type="ORF">A3A63_03400</name>
</gene>
<dbReference type="SUPFAM" id="SSF53271">
    <property type="entry name" value="PRTase-like"/>
    <property type="match status" value="1"/>
</dbReference>
<dbReference type="Pfam" id="PF00156">
    <property type="entry name" value="Pribosyltran"/>
    <property type="match status" value="1"/>
</dbReference>